<dbReference type="EMBL" id="JADGII010000021">
    <property type="protein sequence ID" value="MBF0637434.1"/>
    <property type="molecule type" value="Genomic_DNA"/>
</dbReference>
<evidence type="ECO:0000313" key="2">
    <source>
        <dbReference type="Proteomes" id="UP000619838"/>
    </source>
</evidence>
<comment type="caution">
    <text evidence="1">The sequence shown here is derived from an EMBL/GenBank/DDBJ whole genome shotgun (WGS) entry which is preliminary data.</text>
</comment>
<sequence>MHVIDVDGLSFEFPDDWKVSKYDDWAFYRKQFSSSYRKYKALDLFAVAPDRTLWLIEAKDFRQHQRKKQVSLWEEMAQKVLDSLAAILPAKVNANDLDEKAFAQGCLDCHRLRVVLHLEQPARHSKLFPRAFRPADVQQKMRQLLKPVDPHPKVVESTAMQGLQWQVKR</sequence>
<dbReference type="RefSeq" id="WP_175187847.1">
    <property type="nucleotide sequence ID" value="NZ_JABVZQ010000025.1"/>
</dbReference>
<name>A0ABR9XTZ1_9CHLB</name>
<dbReference type="Proteomes" id="UP000619838">
    <property type="component" value="Unassembled WGS sequence"/>
</dbReference>
<organism evidence="1 2">
    <name type="scientific">Prosthecochloris ethylica</name>
    <dbReference type="NCBI Taxonomy" id="2743976"/>
    <lineage>
        <taxon>Bacteria</taxon>
        <taxon>Pseudomonadati</taxon>
        <taxon>Chlorobiota</taxon>
        <taxon>Chlorobiia</taxon>
        <taxon>Chlorobiales</taxon>
        <taxon>Chlorobiaceae</taxon>
        <taxon>Prosthecochloris</taxon>
    </lineage>
</organism>
<proteinExistence type="predicted"/>
<accession>A0ABR9XTZ1</accession>
<keyword evidence="2" id="KW-1185">Reference proteome</keyword>
<evidence type="ECO:0000313" key="1">
    <source>
        <dbReference type="EMBL" id="MBF0637434.1"/>
    </source>
</evidence>
<gene>
    <name evidence="1" type="ORF">INT08_09675</name>
</gene>
<evidence type="ECO:0008006" key="3">
    <source>
        <dbReference type="Google" id="ProtNLM"/>
    </source>
</evidence>
<reference evidence="1 2" key="1">
    <citation type="journal article" date="2020" name="Microorganisms">
        <title>Simultaneous Genome Sequencing of Prosthecochloris ethylica and Desulfuromonas acetoxidans within a Syntrophic Mixture Reveals Unique Pili and Protein Interactions.</title>
        <authorList>
            <person name="Kyndt J.A."/>
            <person name="Van Beeumen J.J."/>
            <person name="Meyer T.E."/>
        </authorList>
    </citation>
    <scope>NUCLEOTIDE SEQUENCE [LARGE SCALE GENOMIC DNA]</scope>
    <source>
        <strain evidence="1 2">N3</strain>
    </source>
</reference>
<protein>
    <recommendedName>
        <fullName evidence="3">Cysteinyl-tRNA synthetase</fullName>
    </recommendedName>
</protein>